<dbReference type="InterPro" id="IPR031571">
    <property type="entry name" value="RcpC_dom"/>
</dbReference>
<dbReference type="InterPro" id="IPR017592">
    <property type="entry name" value="Pilus_assmbl_Flp-typ_CpaB"/>
</dbReference>
<reference evidence="5" key="1">
    <citation type="submission" date="2019-04" db="EMBL/GenBank/DDBJ databases">
        <title>Complete genome sequence of Sphingomonas sp. W1-2-3.</title>
        <authorList>
            <person name="Im W.T."/>
        </authorList>
    </citation>
    <scope>NUCLEOTIDE SEQUENCE [LARGE SCALE GENOMIC DNA]</scope>
    <source>
        <strain evidence="5">W1-2-3</strain>
    </source>
</reference>
<sequence>MPSAGLVGPGERGFLAAALQPGMRAITISISDTSGVAGFVFPGDRVDLVLTHQVDQGDRGQIRVSETVLQNVRVLAIDQDVNDREDQPKVGRTVTLEVTPKLVEKIAVMQLIGSVSLSLRSLPEQAVAAAAHDAAAPDPVALAASARVATDKAGKPAKTPVAASIKRDPKMPWDDVQTYTLGKEVSKFASAVRTNSDAGSAPVSAAPAAPAPAASAPKPSGPSIIVNRGAETTQVAAGALIMRKFALIRAGLALGLVLACVGPQLSAAPAVQNASNNLTIGVNKGVLLRLDRAAANVFIANPKVADIQIKSSRLIYVFGTGKARRRCTPWMVPTR</sequence>
<accession>A0A4D7C851</accession>
<feature type="domain" description="Flp pilus assembly protein RcpC/CpaB" evidence="3">
    <location>
        <begin position="13"/>
        <end position="120"/>
    </location>
</feature>
<organism evidence="4 5">
    <name type="scientific">Hankyongella ginsenosidimutans</name>
    <dbReference type="NCBI Taxonomy" id="1763828"/>
    <lineage>
        <taxon>Bacteria</taxon>
        <taxon>Pseudomonadati</taxon>
        <taxon>Pseudomonadota</taxon>
        <taxon>Alphaproteobacteria</taxon>
        <taxon>Sphingomonadales</taxon>
        <taxon>Sphingomonadaceae</taxon>
        <taxon>Hankyongella</taxon>
    </lineage>
</organism>
<dbReference type="AlphaFoldDB" id="A0A4D7C851"/>
<proteinExistence type="predicted"/>
<name>A0A4D7C851_9SPHN</name>
<dbReference type="NCBIfam" id="TIGR03177">
    <property type="entry name" value="pilus_cpaB"/>
    <property type="match status" value="1"/>
</dbReference>
<keyword evidence="5" id="KW-1185">Reference proteome</keyword>
<protein>
    <submittedName>
        <fullName evidence="4">Flp pilus assembly protein CpaB</fullName>
    </submittedName>
</protein>
<evidence type="ECO:0000259" key="3">
    <source>
        <dbReference type="Pfam" id="PF16976"/>
    </source>
</evidence>
<dbReference type="EMBL" id="CP039704">
    <property type="protein sequence ID" value="QCI80430.1"/>
    <property type="molecule type" value="Genomic_DNA"/>
</dbReference>
<dbReference type="Proteomes" id="UP000298714">
    <property type="component" value="Chromosome"/>
</dbReference>
<dbReference type="Pfam" id="PF13629">
    <property type="entry name" value="T2SS-T3SS_pil_N"/>
    <property type="match status" value="1"/>
</dbReference>
<evidence type="ECO:0000313" key="4">
    <source>
        <dbReference type="EMBL" id="QCI80430.1"/>
    </source>
</evidence>
<evidence type="ECO:0000259" key="2">
    <source>
        <dbReference type="Pfam" id="PF13629"/>
    </source>
</evidence>
<feature type="region of interest" description="Disordered" evidence="1">
    <location>
        <begin position="199"/>
        <end position="220"/>
    </location>
</feature>
<evidence type="ECO:0000256" key="1">
    <source>
        <dbReference type="SAM" id="MobiDB-lite"/>
    </source>
</evidence>
<dbReference type="Pfam" id="PF16976">
    <property type="entry name" value="RcpC"/>
    <property type="match status" value="1"/>
</dbReference>
<dbReference type="KEGG" id="hgn:E6W36_15645"/>
<feature type="domain" description="Pilus formation protein N-terminal" evidence="2">
    <location>
        <begin position="275"/>
        <end position="320"/>
    </location>
</feature>
<gene>
    <name evidence="4" type="primary">cpaB</name>
    <name evidence="4" type="ORF">E6W36_15645</name>
</gene>
<dbReference type="InterPro" id="IPR032789">
    <property type="entry name" value="T2SS-T3SS_pil_N"/>
</dbReference>
<evidence type="ECO:0000313" key="5">
    <source>
        <dbReference type="Proteomes" id="UP000298714"/>
    </source>
</evidence>